<evidence type="ECO:0000259" key="5">
    <source>
        <dbReference type="Pfam" id="PF00394"/>
    </source>
</evidence>
<dbReference type="EMBL" id="D49538">
    <property type="protein sequence ID" value="BAA08486.1"/>
    <property type="molecule type" value="Genomic_DNA"/>
</dbReference>
<dbReference type="CDD" id="cd13901">
    <property type="entry name" value="CuRO_3_MaLCC_like"/>
    <property type="match status" value="1"/>
</dbReference>
<dbReference type="GO" id="GO:0016491">
    <property type="term" value="F:oxidoreductase activity"/>
    <property type="evidence" value="ECO:0007669"/>
    <property type="project" value="UniProtKB-KW"/>
</dbReference>
<name>Q00292_ASPTE</name>
<evidence type="ECO:0000259" key="7">
    <source>
        <dbReference type="Pfam" id="PF07732"/>
    </source>
</evidence>
<dbReference type="CDD" id="cd13880">
    <property type="entry name" value="CuRO_2_MaLCC_like"/>
    <property type="match status" value="1"/>
</dbReference>
<dbReference type="SMR" id="Q00292"/>
<evidence type="ECO:0000256" key="3">
    <source>
        <dbReference type="ARBA" id="ARBA00023002"/>
    </source>
</evidence>
<dbReference type="CDD" id="cd13854">
    <property type="entry name" value="CuRO_1_MaLCC_like"/>
    <property type="match status" value="1"/>
</dbReference>
<sequence length="605" mass="67549">MPSLKDWVAAGLVPMTIASSTGRLPSNCTNGPSSRRCWQDGFDIWSDYTDPKVAPPGKLVEYDLTVTQVTISPDGYERLGTVFNGQYPGPLIEADWGDTLRITVHNNLTNGNGTAVHWHGIRLFETNWIDGVPGVTQCPIPPGESQVYEFRATQYGTSWYHSHFSLQYSNGLYGPLVIHGPSSSDWDVDLGPWTLTDWYHEDAFTLNWISLAGQLAPIPVSTLLNGKGTYDCDPGLDPACTGKQEYFETTFQQGTKYKMAIVNTATLLTYTFWIDGHNFTVIEVDFVPVEPYSTNVLNVGMGQRYEIVVEANADRTQGSSFWIHAHYCDIPDVIPNNKVGIIRYDESDTSEPATPPLSEQHRDFGCSDPSLGDLVPVVKKTVGPRVNQIGPHDYLTIGEQGKIPTPWEKDPRVHLWTIKNTAMYVDWQTPSLGKLTADHDEEFPPETVPVTLDFDTGEWVYFLLTSNYSLEDVVTPRNLTPSVHPIHLHGHDFAILAQGKGPFTPDIAPQLDNPPRRDVVDVDIGGYAWIAFEVDNPGAWLLHCHLQYHASEGMALQYIEQPSKIKPLIENAGVLNDFENRCASWKRYYNAVDIPNDRPQDDSGI</sequence>
<comment type="similarity">
    <text evidence="1">Belongs to the multicopper oxidase family.</text>
</comment>
<proteinExistence type="inferred from homology"/>
<dbReference type="InterPro" id="IPR001117">
    <property type="entry name" value="Cu-oxidase_2nd"/>
</dbReference>
<dbReference type="VEuPathDB" id="FungiDB:ATEG_08458"/>
<dbReference type="InterPro" id="IPR045087">
    <property type="entry name" value="Cu-oxidase_fam"/>
</dbReference>
<evidence type="ECO:0000256" key="1">
    <source>
        <dbReference type="ARBA" id="ARBA00010609"/>
    </source>
</evidence>
<reference evidence="8" key="1">
    <citation type="journal article" date="1995" name="J. Biol. Chem.">
        <title>Molecular cloning and heterologous expression of the gene encoding dihydrogeodin oxidase, a multicopper blue enzyme from Aspergillus terreus.</title>
        <authorList>
            <person name="Huang K.X."/>
            <person name="Fujii I."/>
            <person name="Ebizuka Y."/>
            <person name="Gomi K."/>
            <person name="Sankawa U."/>
        </authorList>
    </citation>
    <scope>NUCLEOTIDE SEQUENCE</scope>
    <source>
        <strain evidence="8">IMI16043</strain>
    </source>
</reference>
<dbReference type="InterPro" id="IPR011707">
    <property type="entry name" value="Cu-oxidase-like_N"/>
</dbReference>
<dbReference type="FunFam" id="2.60.40.420:FF:000021">
    <property type="entry name" value="Extracellular dihydrogeodin oxidase/laccase"/>
    <property type="match status" value="1"/>
</dbReference>
<keyword evidence="3" id="KW-0560">Oxidoreductase</keyword>
<dbReference type="InterPro" id="IPR033138">
    <property type="entry name" value="Cu_oxidase_CS"/>
</dbReference>
<accession>Q00292</accession>
<evidence type="ECO:0000256" key="2">
    <source>
        <dbReference type="ARBA" id="ARBA00022723"/>
    </source>
</evidence>
<protein>
    <submittedName>
        <fullName evidence="8">Dihydrogeodin oxidase</fullName>
    </submittedName>
</protein>
<dbReference type="FunFam" id="2.60.40.420:FF:000045">
    <property type="entry name" value="Laccase 2"/>
    <property type="match status" value="1"/>
</dbReference>
<dbReference type="AlphaFoldDB" id="Q00292"/>
<dbReference type="InterPro" id="IPR011706">
    <property type="entry name" value="Cu-oxidase_C"/>
</dbReference>
<dbReference type="Gene3D" id="2.60.40.420">
    <property type="entry name" value="Cupredoxins - blue copper proteins"/>
    <property type="match status" value="3"/>
</dbReference>
<evidence type="ECO:0000256" key="4">
    <source>
        <dbReference type="ARBA" id="ARBA00023008"/>
    </source>
</evidence>
<dbReference type="GO" id="GO:0005507">
    <property type="term" value="F:copper ion binding"/>
    <property type="evidence" value="ECO:0007669"/>
    <property type="project" value="InterPro"/>
</dbReference>
<dbReference type="PANTHER" id="PTHR11709:SF71">
    <property type="entry name" value="OXIDOREDUCTASE TPCJ"/>
    <property type="match status" value="1"/>
</dbReference>
<dbReference type="Pfam" id="PF07731">
    <property type="entry name" value="Cu-oxidase_2"/>
    <property type="match status" value="1"/>
</dbReference>
<evidence type="ECO:0000313" key="8">
    <source>
        <dbReference type="EMBL" id="BAA08486.1"/>
    </source>
</evidence>
<gene>
    <name evidence="8" type="primary">DHGO</name>
</gene>
<feature type="domain" description="Plastocyanin-like" evidence="7">
    <location>
        <begin position="66"/>
        <end position="182"/>
    </location>
</feature>
<keyword evidence="4" id="KW-0186">Copper</keyword>
<dbReference type="InterPro" id="IPR002355">
    <property type="entry name" value="Cu_oxidase_Cu_BS"/>
</dbReference>
<dbReference type="Pfam" id="PF07732">
    <property type="entry name" value="Cu-oxidase_3"/>
    <property type="match status" value="1"/>
</dbReference>
<feature type="domain" description="Plastocyanin-like" evidence="6">
    <location>
        <begin position="425"/>
        <end position="563"/>
    </location>
</feature>
<keyword evidence="2" id="KW-0479">Metal-binding</keyword>
<feature type="domain" description="Plastocyanin-like" evidence="5">
    <location>
        <begin position="192"/>
        <end position="346"/>
    </location>
</feature>
<dbReference type="PROSITE" id="PS00080">
    <property type="entry name" value="MULTICOPPER_OXIDASE2"/>
    <property type="match status" value="1"/>
</dbReference>
<evidence type="ECO:0000259" key="6">
    <source>
        <dbReference type="Pfam" id="PF07731"/>
    </source>
</evidence>
<dbReference type="InterPro" id="IPR008972">
    <property type="entry name" value="Cupredoxin"/>
</dbReference>
<dbReference type="PANTHER" id="PTHR11709">
    <property type="entry name" value="MULTI-COPPER OXIDASE"/>
    <property type="match status" value="1"/>
</dbReference>
<dbReference type="Pfam" id="PF00394">
    <property type="entry name" value="Cu-oxidase"/>
    <property type="match status" value="1"/>
</dbReference>
<organism evidence="8">
    <name type="scientific">Aspergillus terreus</name>
    <dbReference type="NCBI Taxonomy" id="33178"/>
    <lineage>
        <taxon>Eukaryota</taxon>
        <taxon>Fungi</taxon>
        <taxon>Dikarya</taxon>
        <taxon>Ascomycota</taxon>
        <taxon>Pezizomycotina</taxon>
        <taxon>Eurotiomycetes</taxon>
        <taxon>Eurotiomycetidae</taxon>
        <taxon>Eurotiales</taxon>
        <taxon>Aspergillaceae</taxon>
        <taxon>Aspergillus</taxon>
        <taxon>Aspergillus subgen. Circumdati</taxon>
    </lineage>
</organism>
<dbReference type="SUPFAM" id="SSF49503">
    <property type="entry name" value="Cupredoxins"/>
    <property type="match status" value="3"/>
</dbReference>
<dbReference type="PROSITE" id="PS00079">
    <property type="entry name" value="MULTICOPPER_OXIDASE1"/>
    <property type="match status" value="1"/>
</dbReference>